<dbReference type="PANTHER" id="PTHR34193">
    <property type="entry name" value="OS11G0199801 PROTEIN"/>
    <property type="match status" value="1"/>
</dbReference>
<feature type="region of interest" description="Disordered" evidence="1">
    <location>
        <begin position="1"/>
        <end position="93"/>
    </location>
</feature>
<feature type="compositionally biased region" description="Polar residues" evidence="1">
    <location>
        <begin position="37"/>
        <end position="56"/>
    </location>
</feature>
<keyword evidence="3" id="KW-1185">Reference proteome</keyword>
<dbReference type="AlphaFoldDB" id="A0A834TWJ1"/>
<proteinExistence type="predicted"/>
<dbReference type="Proteomes" id="UP000634136">
    <property type="component" value="Unassembled WGS sequence"/>
</dbReference>
<evidence type="ECO:0000256" key="1">
    <source>
        <dbReference type="SAM" id="MobiDB-lite"/>
    </source>
</evidence>
<sequence length="269" mass="29749">MLHPPTNSCPLPDAAGHTSRSYSGWEAANSGFWASKAGQNPRNCQSWNDTEIQFGTESKDTDDSGICSPPLWRTSPPTSPQQRKNYYRSLSPASRTQAIARGQKELMDMVRNMPESSYELSLKDLVEKPWIEAQAQAREEENQAEQRNLNTRNGFRKEGSGSGRKIQGKRGGNNIDSGGFYLKMMFPISLGSKKKTKIETSVNGSSKVSPRPSVSDKEWWKKSLSASGKSDSGVSVVGLEFRLWHESGGGGGCWPFTPFIGRPKRLTQK</sequence>
<gene>
    <name evidence="2" type="ORF">G2W53_012111</name>
</gene>
<comment type="caution">
    <text evidence="2">The sequence shown here is derived from an EMBL/GenBank/DDBJ whole genome shotgun (WGS) entry which is preliminary data.</text>
</comment>
<feature type="region of interest" description="Disordered" evidence="1">
    <location>
        <begin position="152"/>
        <end position="172"/>
    </location>
</feature>
<feature type="compositionally biased region" description="Polar residues" evidence="1">
    <location>
        <begin position="199"/>
        <end position="208"/>
    </location>
</feature>
<dbReference type="OrthoDB" id="776574at2759"/>
<dbReference type="PANTHER" id="PTHR34193:SF1">
    <property type="entry name" value="EXPRESSED PROTEIN"/>
    <property type="match status" value="1"/>
</dbReference>
<evidence type="ECO:0000313" key="2">
    <source>
        <dbReference type="EMBL" id="KAF7829778.1"/>
    </source>
</evidence>
<evidence type="ECO:0000313" key="3">
    <source>
        <dbReference type="Proteomes" id="UP000634136"/>
    </source>
</evidence>
<feature type="region of interest" description="Disordered" evidence="1">
    <location>
        <begin position="199"/>
        <end position="218"/>
    </location>
</feature>
<accession>A0A834TWJ1</accession>
<protein>
    <submittedName>
        <fullName evidence="2">Uncharacterized protein</fullName>
    </submittedName>
</protein>
<dbReference type="EMBL" id="JAAIUW010000005">
    <property type="protein sequence ID" value="KAF7829778.1"/>
    <property type="molecule type" value="Genomic_DNA"/>
</dbReference>
<name>A0A834TWJ1_9FABA</name>
<organism evidence="2 3">
    <name type="scientific">Senna tora</name>
    <dbReference type="NCBI Taxonomy" id="362788"/>
    <lineage>
        <taxon>Eukaryota</taxon>
        <taxon>Viridiplantae</taxon>
        <taxon>Streptophyta</taxon>
        <taxon>Embryophyta</taxon>
        <taxon>Tracheophyta</taxon>
        <taxon>Spermatophyta</taxon>
        <taxon>Magnoliopsida</taxon>
        <taxon>eudicotyledons</taxon>
        <taxon>Gunneridae</taxon>
        <taxon>Pentapetalae</taxon>
        <taxon>rosids</taxon>
        <taxon>fabids</taxon>
        <taxon>Fabales</taxon>
        <taxon>Fabaceae</taxon>
        <taxon>Caesalpinioideae</taxon>
        <taxon>Cassia clade</taxon>
        <taxon>Senna</taxon>
    </lineage>
</organism>
<reference evidence="2" key="1">
    <citation type="submission" date="2020-09" db="EMBL/GenBank/DDBJ databases">
        <title>Genome-Enabled Discovery of Anthraquinone Biosynthesis in Senna tora.</title>
        <authorList>
            <person name="Kang S.-H."/>
            <person name="Pandey R.P."/>
            <person name="Lee C.-M."/>
            <person name="Sim J.-S."/>
            <person name="Jeong J.-T."/>
            <person name="Choi B.-S."/>
            <person name="Jung M."/>
            <person name="Ginzburg D."/>
            <person name="Zhao K."/>
            <person name="Won S.Y."/>
            <person name="Oh T.-J."/>
            <person name="Yu Y."/>
            <person name="Kim N.-H."/>
            <person name="Lee O.R."/>
            <person name="Lee T.-H."/>
            <person name="Bashyal P."/>
            <person name="Kim T.-S."/>
            <person name="Lee W.-H."/>
            <person name="Kawkins C."/>
            <person name="Kim C.-K."/>
            <person name="Kim J.S."/>
            <person name="Ahn B.O."/>
            <person name="Rhee S.Y."/>
            <person name="Sohng J.K."/>
        </authorList>
    </citation>
    <scope>NUCLEOTIDE SEQUENCE</scope>
    <source>
        <tissue evidence="2">Leaf</tissue>
    </source>
</reference>